<reference evidence="6 7" key="1">
    <citation type="submission" date="2012-11" db="EMBL/GenBank/DDBJ databases">
        <title>Whole genome sequence of Acidocella aminolytica 101 = DSM 11237.</title>
        <authorList>
            <person name="Azuma Y."/>
            <person name="Higashiura N."/>
            <person name="Hirakawa H."/>
            <person name="Matsushita K."/>
        </authorList>
    </citation>
    <scope>NUCLEOTIDE SEQUENCE [LARGE SCALE GENOMIC DNA]</scope>
    <source>
        <strain evidence="7">101 / DSM 11237</strain>
    </source>
</reference>
<dbReference type="RefSeq" id="WP_048878537.1">
    <property type="nucleotide sequence ID" value="NZ_BANC01000036.1"/>
</dbReference>
<keyword evidence="4" id="KW-0804">Transcription</keyword>
<evidence type="ECO:0000256" key="1">
    <source>
        <dbReference type="ARBA" id="ARBA00009437"/>
    </source>
</evidence>
<feature type="domain" description="HTH lysR-type" evidence="5">
    <location>
        <begin position="2"/>
        <end position="59"/>
    </location>
</feature>
<dbReference type="InterPro" id="IPR000847">
    <property type="entry name" value="LysR_HTH_N"/>
</dbReference>
<dbReference type="InterPro" id="IPR036390">
    <property type="entry name" value="WH_DNA-bd_sf"/>
</dbReference>
<dbReference type="InterPro" id="IPR050176">
    <property type="entry name" value="LTTR"/>
</dbReference>
<sequence length="283" mass="30320">MLDLESVRLFVLAAEYGNLTRAAEAAATVQPVVSQRIKALEERLGRKLLDRSPRHVRLTNAGTTFLSHAKVLLAAHEAALMQDADEIPSVVLGISDHALGTSLQDVLQSLRHTLPARTRMSVRLGRSHEMRDLYDRGEVDLAVIRRDGGTGDGEVLGEDGLDWYGEAAPPSRDEAVPLVLLPAPCGVRAAAVAAVEKSGQPWREAFTGGSCLALAAAVQAGAGIAPLGRLTAWGLTRYLHRDALPQLPKSQIVMLARTPERHHVNAANALAACIRRLLRTGGN</sequence>
<evidence type="ECO:0000259" key="5">
    <source>
        <dbReference type="PROSITE" id="PS50931"/>
    </source>
</evidence>
<dbReference type="PROSITE" id="PS50931">
    <property type="entry name" value="HTH_LYSR"/>
    <property type="match status" value="1"/>
</dbReference>
<dbReference type="Proteomes" id="UP000032668">
    <property type="component" value="Unassembled WGS sequence"/>
</dbReference>
<proteinExistence type="inferred from homology"/>
<keyword evidence="7" id="KW-1185">Reference proteome</keyword>
<protein>
    <submittedName>
        <fullName evidence="6">Transcriptional regulator LysR</fullName>
    </submittedName>
</protein>
<dbReference type="Pfam" id="PF00126">
    <property type="entry name" value="HTH_1"/>
    <property type="match status" value="1"/>
</dbReference>
<gene>
    <name evidence="6" type="ORF">Aam_036_035</name>
</gene>
<dbReference type="Gene3D" id="3.40.190.10">
    <property type="entry name" value="Periplasmic binding protein-like II"/>
    <property type="match status" value="2"/>
</dbReference>
<dbReference type="GO" id="GO:0003677">
    <property type="term" value="F:DNA binding"/>
    <property type="evidence" value="ECO:0007669"/>
    <property type="project" value="UniProtKB-KW"/>
</dbReference>
<dbReference type="SUPFAM" id="SSF46785">
    <property type="entry name" value="Winged helix' DNA-binding domain"/>
    <property type="match status" value="1"/>
</dbReference>
<dbReference type="PANTHER" id="PTHR30579:SF7">
    <property type="entry name" value="HTH-TYPE TRANSCRIPTIONAL REGULATOR LRHA-RELATED"/>
    <property type="match status" value="1"/>
</dbReference>
<dbReference type="Gene3D" id="1.10.10.10">
    <property type="entry name" value="Winged helix-like DNA-binding domain superfamily/Winged helix DNA-binding domain"/>
    <property type="match status" value="1"/>
</dbReference>
<evidence type="ECO:0000313" key="7">
    <source>
        <dbReference type="Proteomes" id="UP000032668"/>
    </source>
</evidence>
<accession>A0A0D6PG03</accession>
<evidence type="ECO:0000256" key="3">
    <source>
        <dbReference type="ARBA" id="ARBA00023125"/>
    </source>
</evidence>
<dbReference type="EMBL" id="BANC01000036">
    <property type="protein sequence ID" value="GAN80113.1"/>
    <property type="molecule type" value="Genomic_DNA"/>
</dbReference>
<dbReference type="InterPro" id="IPR036388">
    <property type="entry name" value="WH-like_DNA-bd_sf"/>
</dbReference>
<keyword evidence="3" id="KW-0238">DNA-binding</keyword>
<keyword evidence="2" id="KW-0805">Transcription regulation</keyword>
<comment type="caution">
    <text evidence="6">The sequence shown here is derived from an EMBL/GenBank/DDBJ whole genome shotgun (WGS) entry which is preliminary data.</text>
</comment>
<dbReference type="OrthoDB" id="9789529at2"/>
<evidence type="ECO:0000313" key="6">
    <source>
        <dbReference type="EMBL" id="GAN80113.1"/>
    </source>
</evidence>
<dbReference type="AlphaFoldDB" id="A0A0D6PG03"/>
<dbReference type="InterPro" id="IPR005119">
    <property type="entry name" value="LysR_subst-bd"/>
</dbReference>
<dbReference type="STRING" id="1120923.SAMN02746095_01046"/>
<evidence type="ECO:0000256" key="4">
    <source>
        <dbReference type="ARBA" id="ARBA00023163"/>
    </source>
</evidence>
<name>A0A0D6PG03_9PROT</name>
<organism evidence="6 7">
    <name type="scientific">Acidocella aminolytica 101 = DSM 11237</name>
    <dbReference type="NCBI Taxonomy" id="1120923"/>
    <lineage>
        <taxon>Bacteria</taxon>
        <taxon>Pseudomonadati</taxon>
        <taxon>Pseudomonadota</taxon>
        <taxon>Alphaproteobacteria</taxon>
        <taxon>Acetobacterales</taxon>
        <taxon>Acidocellaceae</taxon>
        <taxon>Acidocella</taxon>
    </lineage>
</organism>
<dbReference type="GO" id="GO:0003700">
    <property type="term" value="F:DNA-binding transcription factor activity"/>
    <property type="evidence" value="ECO:0007669"/>
    <property type="project" value="InterPro"/>
</dbReference>
<dbReference type="SUPFAM" id="SSF53850">
    <property type="entry name" value="Periplasmic binding protein-like II"/>
    <property type="match status" value="1"/>
</dbReference>
<comment type="similarity">
    <text evidence="1">Belongs to the LysR transcriptional regulatory family.</text>
</comment>
<dbReference type="FunFam" id="1.10.10.10:FF:000001">
    <property type="entry name" value="LysR family transcriptional regulator"/>
    <property type="match status" value="1"/>
</dbReference>
<dbReference type="Pfam" id="PF03466">
    <property type="entry name" value="LysR_substrate"/>
    <property type="match status" value="1"/>
</dbReference>
<dbReference type="PANTHER" id="PTHR30579">
    <property type="entry name" value="TRANSCRIPTIONAL REGULATOR"/>
    <property type="match status" value="1"/>
</dbReference>
<evidence type="ECO:0000256" key="2">
    <source>
        <dbReference type="ARBA" id="ARBA00023015"/>
    </source>
</evidence>
<dbReference type="PRINTS" id="PR00039">
    <property type="entry name" value="HTHLYSR"/>
</dbReference>